<dbReference type="InParanoid" id="B0W7N8"/>
<dbReference type="EMBL" id="DS231854">
    <property type="protein sequence ID" value="EDS38073.1"/>
    <property type="molecule type" value="Genomic_DNA"/>
</dbReference>
<feature type="compositionally biased region" description="Polar residues" evidence="1">
    <location>
        <begin position="23"/>
        <end position="40"/>
    </location>
</feature>
<dbReference type="OrthoDB" id="66599at2759"/>
<dbReference type="InterPro" id="IPR048738">
    <property type="entry name" value="CEP104_Znf"/>
</dbReference>
<reference evidence="5" key="2">
    <citation type="submission" date="2020-05" db="UniProtKB">
        <authorList>
            <consortium name="EnsemblMetazoa"/>
        </authorList>
    </citation>
    <scope>IDENTIFICATION</scope>
    <source>
        <strain evidence="5">JHB</strain>
    </source>
</reference>
<feature type="region of interest" description="Disordered" evidence="1">
    <location>
        <begin position="295"/>
        <end position="315"/>
    </location>
</feature>
<feature type="region of interest" description="Disordered" evidence="1">
    <location>
        <begin position="17"/>
        <end position="40"/>
    </location>
</feature>
<evidence type="ECO:0000259" key="2">
    <source>
        <dbReference type="Pfam" id="PF21038"/>
    </source>
</evidence>
<name>B0W7N8_CULQU</name>
<feature type="compositionally biased region" description="Polar residues" evidence="1">
    <location>
        <begin position="377"/>
        <end position="386"/>
    </location>
</feature>
<dbReference type="EnsemblMetazoa" id="CPIJ002653-RA">
    <property type="protein sequence ID" value="CPIJ002653-PA"/>
    <property type="gene ID" value="CPIJ002653"/>
</dbReference>
<dbReference type="SUPFAM" id="SSF49785">
    <property type="entry name" value="Galactose-binding domain-like"/>
    <property type="match status" value="1"/>
</dbReference>
<dbReference type="Pfam" id="PF21040">
    <property type="entry name" value="CEP104-like_TOG"/>
    <property type="match status" value="1"/>
</dbReference>
<dbReference type="Proteomes" id="UP000002320">
    <property type="component" value="Unassembled WGS sequence"/>
</dbReference>
<sequence length="941" mass="103309">MAKKIPFKVVFASDEDSDYPASELNSHSPTVHGWRSNSSSPVTPKEIVLRFFNPARIYRIQVLAHQHYIPERIELWLHYSSKSAPSTPSSQSFEYMGFVALSDNSSTNFTSRELQSVTVAPKVGSHLKLRLGPPHSNKFNAENQVALLAINILGEELTPEELTAIQSNTALLSATPANIETLNSSLASVCDDLSYSMYVEESICDVVRRMELLKVQAVQGERFEYARKLKLCMTVLRTAGERLGRYALAKRQAVQQEDFTTARLRKEQIEMYRKAVFNQLKVDTLLRSDKSVTSNDSCSELYASKPMLPSPPSLQDVASALSETALPTVVEVASRQPQQQHQQPPNPTDTTDSTNTTTSSTASSSGAAAASRLHEATASSKSQHNLSRPEDIPNSPLLSHKGRSPMRSPTNTGTGSLRRRNKSAPRNSYEDYDERAISTAGSHSNDFLRECQSALLESETGRVRSKLNERERRQAALPILIFGMELVELIYSRQYTDREEGLVRLRSILKREGDEDQSAGPNKICRSATLLLHRGVRDAVFSVFSQATESVRSLFMEFVPNRVSPSEVARSVDRLLPELLSKSGDPSARVHTLAQHTILSIAACQEVRDQHLIAPALSRPVGNGTHPRLALSRMQMLEQLVLSQGISSDKQSGLACRTLSEAGCSGIHHPAESRKKEMLENKHFSGPTSFAGICSPPMSNSSKNSPPVEIRSRALRYDSAGSSGGTRGGNVSFSDGTHFGWHSNFNSSLQDSNLSPVRRPADSAGIIKSKSGHAIGHHHWASEDKCESSFYEKPDCNGKTTLEGGGPKQTLSQPKTLLYDSTVGFLGSENGAGSRKSSNSDSFEGIDNEIRCPFCDWICHGDPAQLDKHYWKACPVLTKCPQCSQILEVAALSPHLIKLTTGAARCPLCHDDVLLPLDGGWKRHLLSRSGCLGNSHRRAKV</sequence>
<evidence type="ECO:0008006" key="7">
    <source>
        <dbReference type="Google" id="ProtNLM"/>
    </source>
</evidence>
<evidence type="ECO:0000313" key="4">
    <source>
        <dbReference type="EMBL" id="EDS38073.1"/>
    </source>
</evidence>
<feature type="domain" description="Centrosomal protein CEP104 N-terminal" evidence="2">
    <location>
        <begin position="33"/>
        <end position="154"/>
    </location>
</feature>
<dbReference type="HOGENOM" id="CLU_003200_0_0_1"/>
<dbReference type="InterPro" id="IPR011989">
    <property type="entry name" value="ARM-like"/>
</dbReference>
<dbReference type="PANTHER" id="PTHR13371">
    <property type="entry name" value="GLYCINE-, GLUTAMATE-, THIENYLCYCLOHEXYLPIPERIDINE-BINDING PROTEIN"/>
    <property type="match status" value="1"/>
</dbReference>
<gene>
    <name evidence="5" type="primary">6034404</name>
    <name evidence="4" type="ORF">CpipJ_CPIJ002653</name>
</gene>
<dbReference type="Pfam" id="PF21039">
    <property type="entry name" value="CEP104_ZnF"/>
    <property type="match status" value="1"/>
</dbReference>
<dbReference type="OMA" id="VQGNDYN"/>
<dbReference type="eggNOG" id="KOG4825">
    <property type="taxonomic scope" value="Eukaryota"/>
</dbReference>
<dbReference type="FunCoup" id="B0W7N8">
    <property type="interactions" value="841"/>
</dbReference>
<dbReference type="PANTHER" id="PTHR13371:SF0">
    <property type="entry name" value="CENTROSOMAL PROTEIN OF 104 KDA"/>
    <property type="match status" value="1"/>
</dbReference>
<proteinExistence type="predicted"/>
<dbReference type="GO" id="GO:0005929">
    <property type="term" value="C:cilium"/>
    <property type="evidence" value="ECO:0007669"/>
    <property type="project" value="TreeGrafter"/>
</dbReference>
<feature type="region of interest" description="Disordered" evidence="1">
    <location>
        <begin position="331"/>
        <end position="433"/>
    </location>
</feature>
<dbReference type="AlphaFoldDB" id="B0W7N8"/>
<dbReference type="InterPro" id="IPR008979">
    <property type="entry name" value="Galactose-bd-like_sf"/>
</dbReference>
<dbReference type="InterPro" id="IPR048739">
    <property type="entry name" value="CEP104_N"/>
</dbReference>
<keyword evidence="6" id="KW-1185">Reference proteome</keyword>
<evidence type="ECO:0000256" key="1">
    <source>
        <dbReference type="SAM" id="MobiDB-lite"/>
    </source>
</evidence>
<dbReference type="STRING" id="7176.B0W7N8"/>
<feature type="domain" description="Centrosomal protein CEP104 Zn finger" evidence="3">
    <location>
        <begin position="852"/>
        <end position="898"/>
    </location>
</feature>
<organism>
    <name type="scientific">Culex quinquefasciatus</name>
    <name type="common">Southern house mosquito</name>
    <name type="synonym">Culex pungens</name>
    <dbReference type="NCBI Taxonomy" id="7176"/>
    <lineage>
        <taxon>Eukaryota</taxon>
        <taxon>Metazoa</taxon>
        <taxon>Ecdysozoa</taxon>
        <taxon>Arthropoda</taxon>
        <taxon>Hexapoda</taxon>
        <taxon>Insecta</taxon>
        <taxon>Pterygota</taxon>
        <taxon>Neoptera</taxon>
        <taxon>Endopterygota</taxon>
        <taxon>Diptera</taxon>
        <taxon>Nematocera</taxon>
        <taxon>Culicoidea</taxon>
        <taxon>Culicidae</taxon>
        <taxon>Culicinae</taxon>
        <taxon>Culicini</taxon>
        <taxon>Culex</taxon>
        <taxon>Culex</taxon>
    </lineage>
</organism>
<dbReference type="InterPro" id="IPR052607">
    <property type="entry name" value="CEP104-like"/>
</dbReference>
<feature type="compositionally biased region" description="Low complexity" evidence="1">
    <location>
        <begin position="333"/>
        <end position="371"/>
    </location>
</feature>
<evidence type="ECO:0000259" key="3">
    <source>
        <dbReference type="Pfam" id="PF21039"/>
    </source>
</evidence>
<evidence type="ECO:0000313" key="6">
    <source>
        <dbReference type="Proteomes" id="UP000002320"/>
    </source>
</evidence>
<dbReference type="KEGG" id="cqu:CpipJ_CPIJ002653"/>
<dbReference type="Gene3D" id="1.25.10.10">
    <property type="entry name" value="Leucine-rich Repeat Variant"/>
    <property type="match status" value="1"/>
</dbReference>
<protein>
    <recommendedName>
        <fullName evidence="7">TOG domain-containing protein</fullName>
    </recommendedName>
</protein>
<dbReference type="VEuPathDB" id="VectorBase:CPIJ002653"/>
<reference evidence="4" key="1">
    <citation type="submission" date="2007-03" db="EMBL/GenBank/DDBJ databases">
        <title>Annotation of Culex pipiens quinquefasciatus.</title>
        <authorList>
            <consortium name="The Broad Institute Genome Sequencing Platform"/>
            <person name="Atkinson P.W."/>
            <person name="Hemingway J."/>
            <person name="Christensen B.M."/>
            <person name="Higgs S."/>
            <person name="Kodira C."/>
            <person name="Hannick L."/>
            <person name="Megy K."/>
            <person name="O'Leary S."/>
            <person name="Pearson M."/>
            <person name="Haas B.J."/>
            <person name="Mauceli E."/>
            <person name="Wortman J.R."/>
            <person name="Lee N.H."/>
            <person name="Guigo R."/>
            <person name="Stanke M."/>
            <person name="Alvarado L."/>
            <person name="Amedeo P."/>
            <person name="Antoine C.H."/>
            <person name="Arensburger P."/>
            <person name="Bidwell S.L."/>
            <person name="Crawford M."/>
            <person name="Camaro F."/>
            <person name="Devon K."/>
            <person name="Engels R."/>
            <person name="Hammond M."/>
            <person name="Howarth C."/>
            <person name="Koehrsen M."/>
            <person name="Lawson D."/>
            <person name="Montgomery P."/>
            <person name="Nene V."/>
            <person name="Nusbaum C."/>
            <person name="Puiu D."/>
            <person name="Romero-Severson J."/>
            <person name="Severson D.W."/>
            <person name="Shumway M."/>
            <person name="Sisk P."/>
            <person name="Stolte C."/>
            <person name="Zeng Q."/>
            <person name="Eisenstadt E."/>
            <person name="Fraser-Liggett C."/>
            <person name="Strausberg R."/>
            <person name="Galagan J."/>
            <person name="Birren B."/>
            <person name="Collins F.H."/>
        </authorList>
    </citation>
    <scope>NUCLEOTIDE SEQUENCE [LARGE SCALE GENOMIC DNA]</scope>
    <source>
        <strain evidence="4">JHB</strain>
    </source>
</reference>
<dbReference type="VEuPathDB" id="VectorBase:CQUJHB014884"/>
<dbReference type="Pfam" id="PF21038">
    <property type="entry name" value="CEP104_N"/>
    <property type="match status" value="1"/>
</dbReference>
<evidence type="ECO:0000313" key="5">
    <source>
        <dbReference type="EnsemblMetazoa" id="CPIJ002653-PA"/>
    </source>
</evidence>
<accession>B0W7N8</accession>